<evidence type="ECO:0000256" key="1">
    <source>
        <dbReference type="SAM" id="MobiDB-lite"/>
    </source>
</evidence>
<dbReference type="PANTHER" id="PTHR35274:SF5">
    <property type="entry name" value="PROTEIN E6-LIKE"/>
    <property type="match status" value="1"/>
</dbReference>
<organism evidence="3 4">
    <name type="scientific">Kalanchoe fedtschenkoi</name>
    <name type="common">Lavender scallops</name>
    <name type="synonym">South American air plant</name>
    <dbReference type="NCBI Taxonomy" id="63787"/>
    <lineage>
        <taxon>Eukaryota</taxon>
        <taxon>Viridiplantae</taxon>
        <taxon>Streptophyta</taxon>
        <taxon>Embryophyta</taxon>
        <taxon>Tracheophyta</taxon>
        <taxon>Spermatophyta</taxon>
        <taxon>Magnoliopsida</taxon>
        <taxon>eudicotyledons</taxon>
        <taxon>Gunneridae</taxon>
        <taxon>Pentapetalae</taxon>
        <taxon>Saxifragales</taxon>
        <taxon>Crassulaceae</taxon>
        <taxon>Kalanchoe</taxon>
    </lineage>
</organism>
<feature type="signal peptide" evidence="2">
    <location>
        <begin position="1"/>
        <end position="26"/>
    </location>
</feature>
<evidence type="ECO:0000256" key="2">
    <source>
        <dbReference type="SAM" id="SignalP"/>
    </source>
</evidence>
<accession>A0A7N1A3M3</accession>
<dbReference type="InterPro" id="IPR040290">
    <property type="entry name" value="Prot_E6-like"/>
</dbReference>
<reference evidence="3" key="1">
    <citation type="submission" date="2021-01" db="UniProtKB">
        <authorList>
            <consortium name="EnsemblPlants"/>
        </authorList>
    </citation>
    <scope>IDENTIFICATION</scope>
</reference>
<dbReference type="EnsemblPlants" id="Kaladp0073s0142.1.v1.1">
    <property type="protein sequence ID" value="Kaladp0073s0142.1.v1.1.CDS.1"/>
    <property type="gene ID" value="Kaladp0073s0142.v1.1"/>
</dbReference>
<feature type="compositionally biased region" description="Basic and acidic residues" evidence="1">
    <location>
        <begin position="209"/>
        <end position="218"/>
    </location>
</feature>
<dbReference type="Proteomes" id="UP000594263">
    <property type="component" value="Unplaced"/>
</dbReference>
<dbReference type="AlphaFoldDB" id="A0A7N1A3M3"/>
<protein>
    <submittedName>
        <fullName evidence="3">Uncharacterized protein</fullName>
    </submittedName>
</protein>
<name>A0A7N1A3M3_KALFE</name>
<evidence type="ECO:0000313" key="3">
    <source>
        <dbReference type="EnsemblPlants" id="Kaladp0073s0142.1.v1.1.CDS.1"/>
    </source>
</evidence>
<keyword evidence="2" id="KW-0732">Signal</keyword>
<dbReference type="Gramene" id="Kaladp0073s0142.1.v1.1">
    <property type="protein sequence ID" value="Kaladp0073s0142.1.v1.1.CDS.1"/>
    <property type="gene ID" value="Kaladp0073s0142.v1.1"/>
</dbReference>
<feature type="compositionally biased region" description="Basic and acidic residues" evidence="1">
    <location>
        <begin position="178"/>
        <end position="188"/>
    </location>
</feature>
<feature type="region of interest" description="Disordered" evidence="1">
    <location>
        <begin position="99"/>
        <end position="252"/>
    </location>
</feature>
<proteinExistence type="predicted"/>
<keyword evidence="4" id="KW-1185">Reference proteome</keyword>
<dbReference type="PANTHER" id="PTHR35274">
    <property type="entry name" value="E6-LIKE PROTEIN"/>
    <property type="match status" value="1"/>
</dbReference>
<feature type="compositionally biased region" description="Polar residues" evidence="1">
    <location>
        <begin position="189"/>
        <end position="208"/>
    </location>
</feature>
<feature type="chain" id="PRO_5029595212" evidence="2">
    <location>
        <begin position="27"/>
        <end position="252"/>
    </location>
</feature>
<feature type="compositionally biased region" description="Acidic residues" evidence="1">
    <location>
        <begin position="242"/>
        <end position="252"/>
    </location>
</feature>
<sequence>MASSRGALSLLCFLVICAASSSHAEARESVFFSKMSHPVRRYSQLVSSSLPALTPLPSPAPAPAPSQGAPAASENYVYGFYGEEVGEFPVATSKAADETAHKTSGADDDFMNDSHFFTQDDSKGSYGGSDSDTRYNSYQNDDDDDGEYSSSNNARLSRHPTLYQNSYSNNDNVDNYDDETRSYHDDSKMYSSNYNTDEYTNAGGNYNSDRSRARRFGDNGRYYNENGDGYYRDNESPNEFNSMEEYEGVYQP</sequence>
<evidence type="ECO:0000313" key="4">
    <source>
        <dbReference type="Proteomes" id="UP000594263"/>
    </source>
</evidence>